<dbReference type="Gene3D" id="1.10.1660.10">
    <property type="match status" value="1"/>
</dbReference>
<reference evidence="5" key="1">
    <citation type="submission" date="2020-10" db="EMBL/GenBank/DDBJ databases">
        <title>Complete genome sequence of Bacillus velezensis NST6.</title>
        <authorList>
            <person name="Choi J."/>
        </authorList>
    </citation>
    <scope>NUCLEOTIDE SEQUENCE [LARGE SCALE GENOMIC DNA]</scope>
    <source>
        <strain evidence="5">NST6</strain>
    </source>
</reference>
<dbReference type="AlphaFoldDB" id="A0A411A9X5"/>
<dbReference type="EMBL" id="CP063687">
    <property type="protein sequence ID" value="QOY27528.1"/>
    <property type="molecule type" value="Genomic_DNA"/>
</dbReference>
<dbReference type="Proteomes" id="UP000587477">
    <property type="component" value="Chromosome"/>
</dbReference>
<dbReference type="Pfam" id="PF13411">
    <property type="entry name" value="MerR_1"/>
    <property type="match status" value="1"/>
</dbReference>
<dbReference type="SUPFAM" id="SSF46955">
    <property type="entry name" value="Putative DNA-binding domain"/>
    <property type="match status" value="1"/>
</dbReference>
<protein>
    <submittedName>
        <fullName evidence="4">HTH-type transcriptional regulator CueR</fullName>
    </submittedName>
</protein>
<dbReference type="InterPro" id="IPR009061">
    <property type="entry name" value="DNA-bd_dom_put_sf"/>
</dbReference>
<dbReference type="InterPro" id="IPR000551">
    <property type="entry name" value="MerR-type_HTH_dom"/>
</dbReference>
<evidence type="ECO:0000313" key="4">
    <source>
        <dbReference type="EMBL" id="QOY27528.1"/>
    </source>
</evidence>
<dbReference type="CDD" id="cd00592">
    <property type="entry name" value="HTH_MerR-like"/>
    <property type="match status" value="1"/>
</dbReference>
<evidence type="ECO:0000256" key="3">
    <source>
        <dbReference type="ARBA" id="ARBA00023163"/>
    </source>
</evidence>
<dbReference type="GO" id="GO:0003700">
    <property type="term" value="F:DNA-binding transcription factor activity"/>
    <property type="evidence" value="ECO:0007669"/>
    <property type="project" value="InterPro"/>
</dbReference>
<keyword evidence="2" id="KW-0238">DNA-binding</keyword>
<dbReference type="InterPro" id="IPR047057">
    <property type="entry name" value="MerR_fam"/>
</dbReference>
<keyword evidence="3" id="KW-0804">Transcription</keyword>
<dbReference type="SMART" id="SM00422">
    <property type="entry name" value="HTH_MERR"/>
    <property type="match status" value="1"/>
</dbReference>
<sequence>MNIKEAARQTGLTKKAIKYYEQEGLITVSKNPDNGYREYSAQNVNTLKMIAALRMLALSVSDIKAFLLEGSSLHDILRQQHQKLSRQIEELEQERKLTEMLIKRVEDAENVDSILHDIGEVKIDEPKYMGLQLKKLFPGDFGEFIAALFEPFLDFSIDTDEKKAIWAELIKVLDDMEEVPAEHPMMQLVGKEDPAQLQQHKVQHDQFIERILERDPATWDTHKNIIIQLVKRVQTDEEYRESLIKVGESASDLPALKAGSPFSNLLQKLSPKYDTYVRLQLELKKEADEELGFDSEAYLKEMLQSKKR</sequence>
<evidence type="ECO:0000313" key="5">
    <source>
        <dbReference type="Proteomes" id="UP000587477"/>
    </source>
</evidence>
<organism evidence="4 5">
    <name type="scientific">Bacillus velezensis</name>
    <dbReference type="NCBI Taxonomy" id="492670"/>
    <lineage>
        <taxon>Bacteria</taxon>
        <taxon>Bacillati</taxon>
        <taxon>Bacillota</taxon>
        <taxon>Bacilli</taxon>
        <taxon>Bacillales</taxon>
        <taxon>Bacillaceae</taxon>
        <taxon>Bacillus</taxon>
        <taxon>Bacillus amyloliquefaciens group</taxon>
    </lineage>
</organism>
<dbReference type="RefSeq" id="WP_017418972.1">
    <property type="nucleotide sequence ID" value="NZ_AP024501.1"/>
</dbReference>
<name>A0A411A9X5_BACVE</name>
<dbReference type="PANTHER" id="PTHR30204">
    <property type="entry name" value="REDOX-CYCLING DRUG-SENSING TRANSCRIPTIONAL ACTIVATOR SOXR"/>
    <property type="match status" value="1"/>
</dbReference>
<evidence type="ECO:0000256" key="1">
    <source>
        <dbReference type="ARBA" id="ARBA00023015"/>
    </source>
</evidence>
<proteinExistence type="predicted"/>
<accession>A0A411A9X5</accession>
<dbReference type="GO" id="GO:0003677">
    <property type="term" value="F:DNA binding"/>
    <property type="evidence" value="ECO:0007669"/>
    <property type="project" value="UniProtKB-KW"/>
</dbReference>
<dbReference type="PANTHER" id="PTHR30204:SF94">
    <property type="entry name" value="HEAVY METAL-DEPENDENT TRANSCRIPTIONAL REGULATOR HI_0293-RELATED"/>
    <property type="match status" value="1"/>
</dbReference>
<evidence type="ECO:0000256" key="2">
    <source>
        <dbReference type="ARBA" id="ARBA00023125"/>
    </source>
</evidence>
<gene>
    <name evidence="4" type="primary">cueR</name>
    <name evidence="4" type="ORF">BACVE_002541</name>
</gene>
<dbReference type="PROSITE" id="PS50937">
    <property type="entry name" value="HTH_MERR_2"/>
    <property type="match status" value="1"/>
</dbReference>
<keyword evidence="1" id="KW-0805">Transcription regulation</keyword>